<comment type="caution">
    <text evidence="2">The sequence shown here is derived from an EMBL/GenBank/DDBJ whole genome shotgun (WGS) entry which is preliminary data.</text>
</comment>
<feature type="transmembrane region" description="Helical" evidence="1">
    <location>
        <begin position="85"/>
        <end position="111"/>
    </location>
</feature>
<reference evidence="2 3" key="1">
    <citation type="submission" date="2019-02" db="EMBL/GenBank/DDBJ databases">
        <title>Sequencing the genomes of 1000 actinobacteria strains.</title>
        <authorList>
            <person name="Klenk H.-P."/>
        </authorList>
    </citation>
    <scope>NUCLEOTIDE SEQUENCE [LARGE SCALE GENOMIC DNA]</scope>
    <source>
        <strain evidence="2 3">DSM 17364</strain>
    </source>
</reference>
<keyword evidence="1" id="KW-0472">Membrane</keyword>
<name>A0A4Q8AGK8_9MICC</name>
<dbReference type="Proteomes" id="UP000292685">
    <property type="component" value="Unassembled WGS sequence"/>
</dbReference>
<sequence>MPEETTYPVRTDAGRGGLLAVAGVVLLLAPAWFLLNVFFAVQADPAAESNAPAWMLVVPAMVLSLLGLVVAVFGVRRVASSRLSAIVQTCCYAVPVAIVVVGCLVDLHATYVAEYDGGFGGLVIVYAGCVLQAVLAVVAFTTATYVYAAARRPRVRP</sequence>
<gene>
    <name evidence="2" type="ORF">EV380_3069</name>
</gene>
<evidence type="ECO:0000313" key="2">
    <source>
        <dbReference type="EMBL" id="RZU63448.1"/>
    </source>
</evidence>
<feature type="transmembrane region" description="Helical" evidence="1">
    <location>
        <begin position="53"/>
        <end position="73"/>
    </location>
</feature>
<evidence type="ECO:0000256" key="1">
    <source>
        <dbReference type="SAM" id="Phobius"/>
    </source>
</evidence>
<accession>A0A4Q8AGK8</accession>
<protein>
    <submittedName>
        <fullName evidence="2">Uncharacterized protein</fullName>
    </submittedName>
</protein>
<organism evidence="2 3">
    <name type="scientific">Zhihengliuella halotolerans</name>
    <dbReference type="NCBI Taxonomy" id="370736"/>
    <lineage>
        <taxon>Bacteria</taxon>
        <taxon>Bacillati</taxon>
        <taxon>Actinomycetota</taxon>
        <taxon>Actinomycetes</taxon>
        <taxon>Micrococcales</taxon>
        <taxon>Micrococcaceae</taxon>
        <taxon>Zhihengliuella</taxon>
    </lineage>
</organism>
<keyword evidence="3" id="KW-1185">Reference proteome</keyword>
<proteinExistence type="predicted"/>
<keyword evidence="1" id="KW-0812">Transmembrane</keyword>
<feature type="transmembrane region" description="Helical" evidence="1">
    <location>
        <begin position="123"/>
        <end position="148"/>
    </location>
</feature>
<dbReference type="EMBL" id="SHLA01000001">
    <property type="protein sequence ID" value="RZU63448.1"/>
    <property type="molecule type" value="Genomic_DNA"/>
</dbReference>
<dbReference type="RefSeq" id="WP_130451812.1">
    <property type="nucleotide sequence ID" value="NZ_SHLA01000001.1"/>
</dbReference>
<dbReference type="AlphaFoldDB" id="A0A4Q8AGK8"/>
<keyword evidence="1" id="KW-1133">Transmembrane helix</keyword>
<evidence type="ECO:0000313" key="3">
    <source>
        <dbReference type="Proteomes" id="UP000292685"/>
    </source>
</evidence>
<feature type="transmembrane region" description="Helical" evidence="1">
    <location>
        <begin position="18"/>
        <end position="41"/>
    </location>
</feature>